<comment type="similarity">
    <text evidence="1 4">Belongs to the aldehyde dehydrogenase family.</text>
</comment>
<protein>
    <recommendedName>
        <fullName evidence="4">Aldehyde dehydrogenase</fullName>
    </recommendedName>
</protein>
<evidence type="ECO:0000313" key="7">
    <source>
        <dbReference type="EMBL" id="KAJ5557294.1"/>
    </source>
</evidence>
<dbReference type="InterPro" id="IPR012394">
    <property type="entry name" value="Aldehyde_DH_NAD(P)"/>
</dbReference>
<keyword evidence="3 4" id="KW-0560">Oxidoreductase</keyword>
<dbReference type="PANTHER" id="PTHR43570:SF16">
    <property type="entry name" value="ALDEHYDE DEHYDROGENASE TYPE III, ISOFORM Q"/>
    <property type="match status" value="1"/>
</dbReference>
<dbReference type="GO" id="GO:0004029">
    <property type="term" value="F:aldehyde dehydrogenase (NAD+) activity"/>
    <property type="evidence" value="ECO:0007669"/>
    <property type="project" value="TreeGrafter"/>
</dbReference>
<dbReference type="PROSITE" id="PS00070">
    <property type="entry name" value="ALDEHYDE_DEHYDR_CYS"/>
    <property type="match status" value="1"/>
</dbReference>
<keyword evidence="8" id="KW-1185">Reference proteome</keyword>
<dbReference type="Gene3D" id="3.40.309.10">
    <property type="entry name" value="Aldehyde Dehydrogenase, Chain A, domain 2"/>
    <property type="match status" value="1"/>
</dbReference>
<evidence type="ECO:0000256" key="5">
    <source>
        <dbReference type="PIRSR" id="PIRSR036492-1"/>
    </source>
</evidence>
<dbReference type="PANTHER" id="PTHR43570">
    <property type="entry name" value="ALDEHYDE DEHYDROGENASE"/>
    <property type="match status" value="1"/>
</dbReference>
<dbReference type="FunFam" id="3.40.605.10:FF:000004">
    <property type="entry name" value="Aldehyde dehydrogenase"/>
    <property type="match status" value="1"/>
</dbReference>
<comment type="caution">
    <text evidence="7">The sequence shown here is derived from an EMBL/GenBank/DDBJ whole genome shotgun (WGS) entry which is preliminary data.</text>
</comment>
<evidence type="ECO:0000259" key="6">
    <source>
        <dbReference type="Pfam" id="PF00171"/>
    </source>
</evidence>
<dbReference type="Gene3D" id="3.40.605.10">
    <property type="entry name" value="Aldehyde Dehydrogenase, Chain A, domain 1"/>
    <property type="match status" value="1"/>
</dbReference>
<dbReference type="SUPFAM" id="SSF53720">
    <property type="entry name" value="ALDH-like"/>
    <property type="match status" value="1"/>
</dbReference>
<dbReference type="InterPro" id="IPR016163">
    <property type="entry name" value="Ald_DH_C"/>
</dbReference>
<evidence type="ECO:0000256" key="1">
    <source>
        <dbReference type="ARBA" id="ARBA00009986"/>
    </source>
</evidence>
<gene>
    <name evidence="7" type="ORF">N7494_001209</name>
</gene>
<dbReference type="GO" id="GO:0006081">
    <property type="term" value="P:aldehyde metabolic process"/>
    <property type="evidence" value="ECO:0007669"/>
    <property type="project" value="InterPro"/>
</dbReference>
<dbReference type="PIRSF" id="PIRSF036492">
    <property type="entry name" value="ALDH"/>
    <property type="match status" value="1"/>
</dbReference>
<dbReference type="EMBL" id="JAQIZZ010000001">
    <property type="protein sequence ID" value="KAJ5557294.1"/>
    <property type="molecule type" value="Genomic_DNA"/>
</dbReference>
<dbReference type="GO" id="GO:0005737">
    <property type="term" value="C:cytoplasm"/>
    <property type="evidence" value="ECO:0007669"/>
    <property type="project" value="TreeGrafter"/>
</dbReference>
<reference evidence="7 8" key="1">
    <citation type="journal article" date="2023" name="IMA Fungus">
        <title>Comparative genomic study of the Penicillium genus elucidates a diverse pangenome and 15 lateral gene transfer events.</title>
        <authorList>
            <person name="Petersen C."/>
            <person name="Sorensen T."/>
            <person name="Nielsen M.R."/>
            <person name="Sondergaard T.E."/>
            <person name="Sorensen J.L."/>
            <person name="Fitzpatrick D.A."/>
            <person name="Frisvad J.C."/>
            <person name="Nielsen K.L."/>
        </authorList>
    </citation>
    <scope>NUCLEOTIDE SEQUENCE [LARGE SCALE GENOMIC DNA]</scope>
    <source>
        <strain evidence="7 8">IBT 35679</strain>
    </source>
</reference>
<dbReference type="InterPro" id="IPR016161">
    <property type="entry name" value="Ald_DH/histidinol_DH"/>
</dbReference>
<keyword evidence="2" id="KW-0125">Carotenoid biosynthesis</keyword>
<feature type="active site" evidence="5">
    <location>
        <position position="221"/>
    </location>
</feature>
<dbReference type="Pfam" id="PF00171">
    <property type="entry name" value="Aldedh"/>
    <property type="match status" value="1"/>
</dbReference>
<evidence type="ECO:0000256" key="4">
    <source>
        <dbReference type="PIRNR" id="PIRNR036492"/>
    </source>
</evidence>
<feature type="domain" description="Aldehyde dehydrogenase" evidence="6">
    <location>
        <begin position="30"/>
        <end position="440"/>
    </location>
</feature>
<evidence type="ECO:0000256" key="2">
    <source>
        <dbReference type="ARBA" id="ARBA00022746"/>
    </source>
</evidence>
<dbReference type="GO" id="GO:0016117">
    <property type="term" value="P:carotenoid biosynthetic process"/>
    <property type="evidence" value="ECO:0007669"/>
    <property type="project" value="UniProtKB-KW"/>
</dbReference>
<name>A0AAD6D7M9_9EURO</name>
<evidence type="ECO:0000256" key="3">
    <source>
        <dbReference type="ARBA" id="ARBA00023002"/>
    </source>
</evidence>
<sequence length="518" mass="57358">MGFSTTAEFDQARPHPAFQTVQDSFVAGVTKDKEWRRQQLKRTWWMVEENKDRIAAALHEDLHRHRQESIFSDCAGLQKDVLRTLKSLDEWMKDDKPTRWDILNFMGGTTVRKEPKGVVLVIGAWNFPVLLILQPMVAAIAAGCAVILKPSDMAPACQDLMMELIPQYLDSNAIRCISAGPQGMQHILEHRFDHIFYTGSGNIGKIVYTAAAKNLTPVTLELGGQGPAIVTPTANIDLAGKHIAAAKFMNAGQICLNVNHILVNPQVHDALVKALTHHFNIFMGGEDNRPDYYTHIVNERNFDRLDNLLNSTSGKIVYGGQRDRSTRFFAPTIVTGVKPGDSLLSEELFGPILPIIEADLDTALAFTRGTGQPLSAYVFTQNQAEKDRLLNEIQSGGVTFNDCMLHAGAQGAPFGGTGSSGFGYYHGIHGFREFSYLRTVTNAFPAWMESLMDARYPPYSLKKLKAFAPDVTPPFDRDGKDISQRSLTKWAIGFGVLAFSAVKLGVHEHVLDLASEWL</sequence>
<proteinExistence type="inferred from homology"/>
<feature type="active site" evidence="5">
    <location>
        <position position="255"/>
    </location>
</feature>
<accession>A0AAD6D7M9</accession>
<dbReference type="InterPro" id="IPR016160">
    <property type="entry name" value="Ald_DH_CS_CYS"/>
</dbReference>
<evidence type="ECO:0000313" key="8">
    <source>
        <dbReference type="Proteomes" id="UP001220324"/>
    </source>
</evidence>
<dbReference type="AlphaFoldDB" id="A0AAD6D7M9"/>
<organism evidence="7 8">
    <name type="scientific">Penicillium frequentans</name>
    <dbReference type="NCBI Taxonomy" id="3151616"/>
    <lineage>
        <taxon>Eukaryota</taxon>
        <taxon>Fungi</taxon>
        <taxon>Dikarya</taxon>
        <taxon>Ascomycota</taxon>
        <taxon>Pezizomycotina</taxon>
        <taxon>Eurotiomycetes</taxon>
        <taxon>Eurotiomycetidae</taxon>
        <taxon>Eurotiales</taxon>
        <taxon>Aspergillaceae</taxon>
        <taxon>Penicillium</taxon>
    </lineage>
</organism>
<dbReference type="Proteomes" id="UP001220324">
    <property type="component" value="Unassembled WGS sequence"/>
</dbReference>
<dbReference type="InterPro" id="IPR016162">
    <property type="entry name" value="Ald_DH_N"/>
</dbReference>
<dbReference type="InterPro" id="IPR015590">
    <property type="entry name" value="Aldehyde_DH_dom"/>
</dbReference>